<dbReference type="PANTHER" id="PTHR36509">
    <property type="entry name" value="BLL3101 PROTEIN"/>
    <property type="match status" value="1"/>
</dbReference>
<dbReference type="RefSeq" id="WP_301210223.1">
    <property type="nucleotide sequence ID" value="NZ_JAROCF010000001.1"/>
</dbReference>
<evidence type="ECO:0000259" key="2">
    <source>
        <dbReference type="Pfam" id="PF06863"/>
    </source>
</evidence>
<evidence type="ECO:0000259" key="1">
    <source>
        <dbReference type="Pfam" id="PF06742"/>
    </source>
</evidence>
<dbReference type="Gene3D" id="2.60.40.1610">
    <property type="entry name" value="Domain of unknown function DUF1254"/>
    <property type="match status" value="1"/>
</dbReference>
<dbReference type="InterPro" id="IPR037050">
    <property type="entry name" value="DUF1254_sf"/>
</dbReference>
<dbReference type="InterPro" id="IPR010679">
    <property type="entry name" value="DUF1254"/>
</dbReference>
<dbReference type="PANTHER" id="PTHR36509:SF2">
    <property type="entry name" value="BLL3101 PROTEIN"/>
    <property type="match status" value="1"/>
</dbReference>
<feature type="domain" description="DUF1254" evidence="2">
    <location>
        <begin position="45"/>
        <end position="173"/>
    </location>
</feature>
<organism evidence="3 4">
    <name type="scientific">Leifsonia williamsii</name>
    <dbReference type="NCBI Taxonomy" id="3035919"/>
    <lineage>
        <taxon>Bacteria</taxon>
        <taxon>Bacillati</taxon>
        <taxon>Actinomycetota</taxon>
        <taxon>Actinomycetes</taxon>
        <taxon>Micrococcales</taxon>
        <taxon>Microbacteriaceae</taxon>
        <taxon>Leifsonia</taxon>
    </lineage>
</organism>
<dbReference type="Pfam" id="PF06742">
    <property type="entry name" value="DUF1214"/>
    <property type="match status" value="1"/>
</dbReference>
<protein>
    <submittedName>
        <fullName evidence="3">DUF1254 domain-containing protein</fullName>
    </submittedName>
</protein>
<feature type="domain" description="DUF1214" evidence="1">
    <location>
        <begin position="307"/>
        <end position="413"/>
    </location>
</feature>
<evidence type="ECO:0000313" key="3">
    <source>
        <dbReference type="EMBL" id="MDN4613811.1"/>
    </source>
</evidence>
<dbReference type="Gene3D" id="2.60.120.600">
    <property type="entry name" value="Domain of unknown function DUF1214, C-terminal domain"/>
    <property type="match status" value="1"/>
</dbReference>
<dbReference type="SUPFAM" id="SSF160935">
    <property type="entry name" value="VPA0735-like"/>
    <property type="match status" value="1"/>
</dbReference>
<dbReference type="Pfam" id="PF06863">
    <property type="entry name" value="DUF1254"/>
    <property type="match status" value="1"/>
</dbReference>
<name>A0ABT8K8L8_9MICO</name>
<dbReference type="InterPro" id="IPR010621">
    <property type="entry name" value="DUF1214"/>
</dbReference>
<dbReference type="InterPro" id="IPR037049">
    <property type="entry name" value="DUF1214_C_sf"/>
</dbReference>
<accession>A0ABT8K8L8</accession>
<evidence type="ECO:0000313" key="4">
    <source>
        <dbReference type="Proteomes" id="UP001174208"/>
    </source>
</evidence>
<keyword evidence="4" id="KW-1185">Reference proteome</keyword>
<sequence length="430" mass="46366">MNDFLSDTRALAAEAYLYLYPLVTMEVTRQQSVLGASGNPMQGPPNAFRHLRRFPDASFRTVVRPNFDTLYSSAWLDLRSGPVVIDVPDTHGRYYMLPMLDMWTEVFANPGARTTGTGPQRYLLTAEAGTPDVEGAVTIHAPTPLVWVIGRIEAGPDDAAEVNALQDGLGITPVGSGAPPVESATVDLEEEPLRYVDGLDAPAFFRLAAQALSVSPPHPTDFNVLARMAHVGLVPGRPFDETAADGATIAEGVADARARLAAAPAQLTRRANGWGLLLTDIGVYGNAYLSRAMVTQVGLGANPVEDAIYPLLLADADGRPLDGGTDYVLHFDAEGLPPVDGFWSVTMYDREGFQIPNELGRFALGDRDPLIYNPDGSLDLYLSRDRPDDARLPNWLPAGDGPLGVTLRLYAPRPEALDGRWAPPAVRREG</sequence>
<gene>
    <name evidence="3" type="ORF">P5G50_05035</name>
</gene>
<reference evidence="3" key="1">
    <citation type="submission" date="2023-06" db="EMBL/GenBank/DDBJ databases">
        <title>MT1 and MT2 Draft Genomes of Novel Species.</title>
        <authorList>
            <person name="Venkateswaran K."/>
        </authorList>
    </citation>
    <scope>NUCLEOTIDE SEQUENCE</scope>
    <source>
        <strain evidence="3">F6_8S_P_1B</strain>
    </source>
</reference>
<proteinExistence type="predicted"/>
<dbReference type="Proteomes" id="UP001174208">
    <property type="component" value="Unassembled WGS sequence"/>
</dbReference>
<comment type="caution">
    <text evidence="3">The sequence shown here is derived from an EMBL/GenBank/DDBJ whole genome shotgun (WGS) entry which is preliminary data.</text>
</comment>
<dbReference type="EMBL" id="JAROCF010000001">
    <property type="protein sequence ID" value="MDN4613811.1"/>
    <property type="molecule type" value="Genomic_DNA"/>
</dbReference>